<gene>
    <name evidence="8" type="ORF">CBOVIS_LOCUS5332</name>
</gene>
<dbReference type="InterPro" id="IPR011009">
    <property type="entry name" value="Kinase-like_dom_sf"/>
</dbReference>
<reference evidence="8 9" key="1">
    <citation type="submission" date="2020-04" db="EMBL/GenBank/DDBJ databases">
        <authorList>
            <person name="Laetsch R D."/>
            <person name="Stevens L."/>
            <person name="Kumar S."/>
            <person name="Blaxter L. M."/>
        </authorList>
    </citation>
    <scope>NUCLEOTIDE SEQUENCE [LARGE SCALE GENOMIC DNA]</scope>
</reference>
<protein>
    <recommendedName>
        <fullName evidence="1">non-specific serine/threonine protein kinase</fullName>
        <ecNumber evidence="1">2.7.11.1</ecNumber>
    </recommendedName>
</protein>
<keyword evidence="5" id="KW-0808">Transferase</keyword>
<comment type="similarity">
    <text evidence="5">Belongs to the protein kinase superfamily.</text>
</comment>
<dbReference type="PROSITE" id="PS00108">
    <property type="entry name" value="PROTEIN_KINASE_ST"/>
    <property type="match status" value="1"/>
</dbReference>
<keyword evidence="9" id="KW-1185">Reference proteome</keyword>
<dbReference type="PROSITE" id="PS50011">
    <property type="entry name" value="PROTEIN_KINASE_DOM"/>
    <property type="match status" value="1"/>
</dbReference>
<dbReference type="InterPro" id="IPR017441">
    <property type="entry name" value="Protein_kinase_ATP_BS"/>
</dbReference>
<dbReference type="GO" id="GO:0005524">
    <property type="term" value="F:ATP binding"/>
    <property type="evidence" value="ECO:0007669"/>
    <property type="project" value="UniProtKB-UniRule"/>
</dbReference>
<feature type="binding site" evidence="4">
    <location>
        <position position="76"/>
    </location>
    <ligand>
        <name>ATP</name>
        <dbReference type="ChEBI" id="CHEBI:30616"/>
    </ligand>
</feature>
<evidence type="ECO:0000256" key="5">
    <source>
        <dbReference type="RuleBase" id="RU000304"/>
    </source>
</evidence>
<evidence type="ECO:0000256" key="2">
    <source>
        <dbReference type="ARBA" id="ARBA00022741"/>
    </source>
</evidence>
<dbReference type="Pfam" id="PF00069">
    <property type="entry name" value="Pkinase"/>
    <property type="match status" value="1"/>
</dbReference>
<dbReference type="GO" id="GO:0004674">
    <property type="term" value="F:protein serine/threonine kinase activity"/>
    <property type="evidence" value="ECO:0007669"/>
    <property type="project" value="UniProtKB-KW"/>
</dbReference>
<evidence type="ECO:0000256" key="1">
    <source>
        <dbReference type="ARBA" id="ARBA00012513"/>
    </source>
</evidence>
<evidence type="ECO:0000256" key="3">
    <source>
        <dbReference type="ARBA" id="ARBA00022840"/>
    </source>
</evidence>
<keyword evidence="3 4" id="KW-0067">ATP-binding</keyword>
<evidence type="ECO:0000259" key="7">
    <source>
        <dbReference type="PROSITE" id="PS50011"/>
    </source>
</evidence>
<keyword evidence="2 4" id="KW-0547">Nucleotide-binding</keyword>
<dbReference type="PROSITE" id="PS00107">
    <property type="entry name" value="PROTEIN_KINASE_ATP"/>
    <property type="match status" value="1"/>
</dbReference>
<dbReference type="Gene3D" id="1.10.510.10">
    <property type="entry name" value="Transferase(Phosphotransferase) domain 1"/>
    <property type="match status" value="1"/>
</dbReference>
<dbReference type="SUPFAM" id="SSF56112">
    <property type="entry name" value="Protein kinase-like (PK-like)"/>
    <property type="match status" value="1"/>
</dbReference>
<feature type="compositionally biased region" description="Basic and acidic residues" evidence="6">
    <location>
        <begin position="394"/>
        <end position="418"/>
    </location>
</feature>
<dbReference type="PANTHER" id="PTHR11909">
    <property type="entry name" value="CASEIN KINASE-RELATED"/>
    <property type="match status" value="1"/>
</dbReference>
<proteinExistence type="inferred from homology"/>
<dbReference type="Proteomes" id="UP000494206">
    <property type="component" value="Unassembled WGS sequence"/>
</dbReference>
<feature type="region of interest" description="Disordered" evidence="6">
    <location>
        <begin position="449"/>
        <end position="471"/>
    </location>
</feature>
<keyword evidence="5" id="KW-0723">Serine/threonine-protein kinase</keyword>
<accession>A0A8S1ES29</accession>
<dbReference type="EC" id="2.7.11.1" evidence="1"/>
<dbReference type="InterPro" id="IPR008271">
    <property type="entry name" value="Ser/Thr_kinase_AS"/>
</dbReference>
<feature type="compositionally biased region" description="Polar residues" evidence="6">
    <location>
        <begin position="455"/>
        <end position="465"/>
    </location>
</feature>
<name>A0A8S1ES29_9PELO</name>
<evidence type="ECO:0000256" key="6">
    <source>
        <dbReference type="SAM" id="MobiDB-lite"/>
    </source>
</evidence>
<sequence length="471" mass="54757">MDVNRIKSKAIEKNAAIISAERKNRQLLLPNTLIVNEANKTQWRIISHLGSGGFGDVYKVADEKYGKKTKKYYAMKTEMHSAKMHRLRLEQAILKELAEYDRTSKKKQHFCQLFDDGNTKNFSWIVMTLIGPSLDQIRKMLNKQFSATSVINMALQTLDAIHHMHDVGFIHRDLKPGNICVGIPPKDETTLFLLDFGISRRIYKSAKSRILRKERTKVPFFGTRKFCSRTCHLEKDQGRKDDIECFIYTVLDLFHHEKGIPWNKIIGDSKKILEKKNELFSDPKSVLNPMIPVQVCDIIEYIETLKFEDEVDYKLIENELIEAANERSLNLKEKLDWQGKLEDMLKIKILLKGRKLSREVMADIKRSGEEAKGEETMHRDRIQEKLRLRRIKERPHDDRTRTVSMSKETDNLNAKKPDSVISDKLITQESDRQARNFCGSGDQCSFRRLKRESLRNSMPSSSASRNRNEIS</sequence>
<comment type="caution">
    <text evidence="8">The sequence shown here is derived from an EMBL/GenBank/DDBJ whole genome shotgun (WGS) entry which is preliminary data.</text>
</comment>
<organism evidence="8 9">
    <name type="scientific">Caenorhabditis bovis</name>
    <dbReference type="NCBI Taxonomy" id="2654633"/>
    <lineage>
        <taxon>Eukaryota</taxon>
        <taxon>Metazoa</taxon>
        <taxon>Ecdysozoa</taxon>
        <taxon>Nematoda</taxon>
        <taxon>Chromadorea</taxon>
        <taxon>Rhabditida</taxon>
        <taxon>Rhabditina</taxon>
        <taxon>Rhabditomorpha</taxon>
        <taxon>Rhabditoidea</taxon>
        <taxon>Rhabditidae</taxon>
        <taxon>Peloderinae</taxon>
        <taxon>Caenorhabditis</taxon>
    </lineage>
</organism>
<dbReference type="AlphaFoldDB" id="A0A8S1ES29"/>
<feature type="domain" description="Protein kinase" evidence="7">
    <location>
        <begin position="43"/>
        <end position="321"/>
    </location>
</feature>
<evidence type="ECO:0000313" key="9">
    <source>
        <dbReference type="Proteomes" id="UP000494206"/>
    </source>
</evidence>
<evidence type="ECO:0000313" key="8">
    <source>
        <dbReference type="EMBL" id="CAB3402756.1"/>
    </source>
</evidence>
<dbReference type="OrthoDB" id="2687620at2759"/>
<dbReference type="InterPro" id="IPR050235">
    <property type="entry name" value="CK1_Ser-Thr_kinase"/>
</dbReference>
<dbReference type="EMBL" id="CADEPM010000003">
    <property type="protein sequence ID" value="CAB3402756.1"/>
    <property type="molecule type" value="Genomic_DNA"/>
</dbReference>
<dbReference type="InterPro" id="IPR000719">
    <property type="entry name" value="Prot_kinase_dom"/>
</dbReference>
<keyword evidence="5" id="KW-0418">Kinase</keyword>
<evidence type="ECO:0000256" key="4">
    <source>
        <dbReference type="PROSITE-ProRule" id="PRU10141"/>
    </source>
</evidence>
<dbReference type="SMART" id="SM00220">
    <property type="entry name" value="S_TKc"/>
    <property type="match status" value="1"/>
</dbReference>
<feature type="region of interest" description="Disordered" evidence="6">
    <location>
        <begin position="391"/>
        <end position="422"/>
    </location>
</feature>